<gene>
    <name evidence="4" type="primary">FAM227A</name>
</gene>
<name>A0ABM0Q9T3_GALVR</name>
<organism evidence="3 4">
    <name type="scientific">Galeopterus variegatus</name>
    <name type="common">Malayan flying lemur</name>
    <name type="synonym">Cynocephalus variegatus</name>
    <dbReference type="NCBI Taxonomy" id="482537"/>
    <lineage>
        <taxon>Eukaryota</taxon>
        <taxon>Metazoa</taxon>
        <taxon>Chordata</taxon>
        <taxon>Craniata</taxon>
        <taxon>Vertebrata</taxon>
        <taxon>Euteleostomi</taxon>
        <taxon>Mammalia</taxon>
        <taxon>Eutheria</taxon>
        <taxon>Euarchontoglires</taxon>
        <taxon>Dermoptera</taxon>
        <taxon>Cynocephalidae</taxon>
        <taxon>Galeopterus</taxon>
    </lineage>
</organism>
<evidence type="ECO:0000256" key="2">
    <source>
        <dbReference type="SAM" id="MobiDB-lite"/>
    </source>
</evidence>
<sequence>MDYFRKMDVINLTALPMIQVDGDLTVSPVTRTAMENAVRKELQDNPPCILLVVSPTIRPDTPNSNHAIEVLDVHPSSQPLDHYLRKGLAYTLNPKTSVDPFLGMLLVSCLSPPVFKRERKSQYSCKGSEDRNAKSFLIKRKTADKNLLAELYQHPKFNDSRPNKLPNGVEFCDMVGNVIRAERNPISGKSFCSGRELEKFLSSPSLRTIWLDSFWWIFHERYKPNKEIQNKLFDRIARHYAFLLFHGPRSHYEEALLKRLPSLLSKALYTSFCCCFPQSWFNTHEFKSDICNTVSLWISGTYPCPQSYNSWDYSELDPERFRREELLLQRRKLITGKEFSFFTCKRSSFQKPAQSRKSSHSQVTVRNSARQHHCHTLVIRKATQQVKRISEARECVKVFSKQSYPACKIPALTSNLFNIYGKSPLIVYFLLNYSRLQHHGEDVLITRREETKSIPESTPTYADIISLTLSNMKKRKDHLSQLYRLHRSEWNYFDKYLKELQDNFFREVKNIDQKMADKKKSSHTFIPPSTCNEEFLDKRPKEGKGGEKR</sequence>
<dbReference type="InterPro" id="IPR029417">
    <property type="entry name" value="FAM227"/>
</dbReference>
<feature type="compositionally biased region" description="Basic and acidic residues" evidence="2">
    <location>
        <begin position="535"/>
        <end position="549"/>
    </location>
</feature>
<feature type="compositionally biased region" description="Polar residues" evidence="2">
    <location>
        <begin position="523"/>
        <end position="532"/>
    </location>
</feature>
<feature type="region of interest" description="Disordered" evidence="2">
    <location>
        <begin position="517"/>
        <end position="549"/>
    </location>
</feature>
<keyword evidence="3" id="KW-1185">Reference proteome</keyword>
<dbReference type="RefSeq" id="XP_008565124.1">
    <property type="nucleotide sequence ID" value="XM_008566902.1"/>
</dbReference>
<dbReference type="PANTHER" id="PTHR33560:SF1">
    <property type="entry name" value="PROTEIN FAM227A"/>
    <property type="match status" value="1"/>
</dbReference>
<comment type="similarity">
    <text evidence="1">Belongs to the FAM227 family.</text>
</comment>
<evidence type="ECO:0000256" key="1">
    <source>
        <dbReference type="ARBA" id="ARBA00008666"/>
    </source>
</evidence>
<proteinExistence type="inferred from homology"/>
<dbReference type="Pfam" id="PF14922">
    <property type="entry name" value="FWWh"/>
    <property type="match status" value="1"/>
</dbReference>
<accession>A0ABM0Q9T3</accession>
<dbReference type="GeneID" id="103585817"/>
<dbReference type="Proteomes" id="UP000694923">
    <property type="component" value="Unplaced"/>
</dbReference>
<protein>
    <submittedName>
        <fullName evidence="4">Protein FAM227A</fullName>
    </submittedName>
</protein>
<evidence type="ECO:0000313" key="3">
    <source>
        <dbReference type="Proteomes" id="UP000694923"/>
    </source>
</evidence>
<evidence type="ECO:0000313" key="4">
    <source>
        <dbReference type="RefSeq" id="XP_008565124.1"/>
    </source>
</evidence>
<dbReference type="PANTHER" id="PTHR33560">
    <property type="entry name" value="PROTEIN FAM227B"/>
    <property type="match status" value="1"/>
</dbReference>
<reference evidence="4" key="1">
    <citation type="submission" date="2025-08" db="UniProtKB">
        <authorList>
            <consortium name="RefSeq"/>
        </authorList>
    </citation>
    <scope>IDENTIFICATION</scope>
</reference>